<gene>
    <name evidence="2" type="ORF">AsAng_0020240</name>
</gene>
<dbReference type="Gene3D" id="1.10.101.10">
    <property type="entry name" value="PGBD-like superfamily/PGBD"/>
    <property type="match status" value="1"/>
</dbReference>
<reference evidence="2" key="1">
    <citation type="submission" date="2022-09" db="EMBL/GenBank/DDBJ databases">
        <title>Aureispira anguillicida sp. nov., isolated from Leptocephalus of Japanese eel Anguilla japonica.</title>
        <authorList>
            <person name="Yuasa K."/>
            <person name="Mekata T."/>
            <person name="Ikunari K."/>
        </authorList>
    </citation>
    <scope>NUCLEOTIDE SEQUENCE</scope>
    <source>
        <strain evidence="2">EL160426</strain>
    </source>
</reference>
<protein>
    <submittedName>
        <fullName evidence="2">Peptidoglycan-binding protein</fullName>
    </submittedName>
</protein>
<dbReference type="EMBL" id="AP026867">
    <property type="protein sequence ID" value="BDS11312.1"/>
    <property type="molecule type" value="Genomic_DNA"/>
</dbReference>
<dbReference type="InterPro" id="IPR036365">
    <property type="entry name" value="PGBD-like_sf"/>
</dbReference>
<dbReference type="InterPro" id="IPR036366">
    <property type="entry name" value="PGBDSf"/>
</dbReference>
<evidence type="ECO:0000313" key="3">
    <source>
        <dbReference type="Proteomes" id="UP001060919"/>
    </source>
</evidence>
<dbReference type="Proteomes" id="UP001060919">
    <property type="component" value="Chromosome"/>
</dbReference>
<dbReference type="InterPro" id="IPR002477">
    <property type="entry name" value="Peptidoglycan-bd-like"/>
</dbReference>
<evidence type="ECO:0000259" key="1">
    <source>
        <dbReference type="Pfam" id="PF01471"/>
    </source>
</evidence>
<dbReference type="Pfam" id="PF01471">
    <property type="entry name" value="PG_binding_1"/>
    <property type="match status" value="1"/>
</dbReference>
<dbReference type="KEGG" id="aup:AsAng_0020240"/>
<sequence length="279" mass="32141">MNFKFITILNFLFLFGGVLQAQDNLESLLGMVETGKTYALYKAKPSDKKVIKEKQTHYLKLVPPKYKTIFDTIELAPALNGNLDTSNYFIQTEVLVLKEPGAEWKTARVSPLCRENDGVPHLALCLIKTIPDYQIIHRKFFPFKNIFDVSTTDYIIPAETVVVERKVLVQQAGIYYVTAEQKNNIGPEEKLVTIPAGKWKYWEEITCPYGEFNDPSITDIQEALKKQQYEVRVTGKFDEQTKRFLMLFQQDNMLEEGGITPETLQRLGVKREKLITIEF</sequence>
<organism evidence="2 3">
    <name type="scientific">Aureispira anguillae</name>
    <dbReference type="NCBI Taxonomy" id="2864201"/>
    <lineage>
        <taxon>Bacteria</taxon>
        <taxon>Pseudomonadati</taxon>
        <taxon>Bacteroidota</taxon>
        <taxon>Saprospiria</taxon>
        <taxon>Saprospirales</taxon>
        <taxon>Saprospiraceae</taxon>
        <taxon>Aureispira</taxon>
    </lineage>
</organism>
<accession>A0A915YDW3</accession>
<proteinExistence type="predicted"/>
<feature type="domain" description="Peptidoglycan binding-like" evidence="1">
    <location>
        <begin position="214"/>
        <end position="267"/>
    </location>
</feature>
<evidence type="ECO:0000313" key="2">
    <source>
        <dbReference type="EMBL" id="BDS11312.1"/>
    </source>
</evidence>
<keyword evidence="3" id="KW-1185">Reference proteome</keyword>
<name>A0A915YDW3_9BACT</name>
<dbReference type="AlphaFoldDB" id="A0A915YDW3"/>
<dbReference type="RefSeq" id="WP_264792503.1">
    <property type="nucleotide sequence ID" value="NZ_AP026867.1"/>
</dbReference>
<dbReference type="SUPFAM" id="SSF47090">
    <property type="entry name" value="PGBD-like"/>
    <property type="match status" value="1"/>
</dbReference>